<dbReference type="OrthoDB" id="9972904at2759"/>
<protein>
    <recommendedName>
        <fullName evidence="6">Tetraspanin</fullName>
    </recommendedName>
</protein>
<dbReference type="PRINTS" id="PR00259">
    <property type="entry name" value="TMFOUR"/>
</dbReference>
<dbReference type="GO" id="GO:0005886">
    <property type="term" value="C:plasma membrane"/>
    <property type="evidence" value="ECO:0007669"/>
    <property type="project" value="TreeGrafter"/>
</dbReference>
<dbReference type="Pfam" id="PF00335">
    <property type="entry name" value="Tetraspanin"/>
    <property type="match status" value="1"/>
</dbReference>
<evidence type="ECO:0000313" key="7">
    <source>
        <dbReference type="EMBL" id="CAH2217339.1"/>
    </source>
</evidence>
<feature type="transmembrane region" description="Helical" evidence="6">
    <location>
        <begin position="211"/>
        <end position="234"/>
    </location>
</feature>
<comment type="subcellular location">
    <subcellularLocation>
        <location evidence="1 6">Membrane</location>
        <topology evidence="1 6">Multi-pass membrane protein</topology>
    </subcellularLocation>
</comment>
<dbReference type="PANTHER" id="PTHR19282">
    <property type="entry name" value="TETRASPANIN"/>
    <property type="match status" value="1"/>
</dbReference>
<accession>A0A8S4QS84</accession>
<evidence type="ECO:0000313" key="8">
    <source>
        <dbReference type="Proteomes" id="UP000838756"/>
    </source>
</evidence>
<feature type="transmembrane region" description="Helical" evidence="6">
    <location>
        <begin position="7"/>
        <end position="31"/>
    </location>
</feature>
<name>A0A8S4QS84_9NEOP</name>
<evidence type="ECO:0000256" key="6">
    <source>
        <dbReference type="RuleBase" id="RU361218"/>
    </source>
</evidence>
<dbReference type="AlphaFoldDB" id="A0A8S4QS84"/>
<dbReference type="SUPFAM" id="SSF48652">
    <property type="entry name" value="Tetraspanin"/>
    <property type="match status" value="1"/>
</dbReference>
<evidence type="ECO:0000256" key="3">
    <source>
        <dbReference type="ARBA" id="ARBA00022692"/>
    </source>
</evidence>
<reference evidence="7" key="1">
    <citation type="submission" date="2022-03" db="EMBL/GenBank/DDBJ databases">
        <authorList>
            <person name="Lindestad O."/>
        </authorList>
    </citation>
    <scope>NUCLEOTIDE SEQUENCE</scope>
</reference>
<comment type="caution">
    <text evidence="7">The sequence shown here is derived from an EMBL/GenBank/DDBJ whole genome shotgun (WGS) entry which is preliminary data.</text>
</comment>
<dbReference type="PANTHER" id="PTHR19282:SF477">
    <property type="entry name" value="TETRASPANIN"/>
    <property type="match status" value="1"/>
</dbReference>
<dbReference type="Proteomes" id="UP000838756">
    <property type="component" value="Unassembled WGS sequence"/>
</dbReference>
<dbReference type="PIRSF" id="PIRSF002419">
    <property type="entry name" value="Tetraspanin"/>
    <property type="match status" value="1"/>
</dbReference>
<feature type="transmembrane region" description="Helical" evidence="6">
    <location>
        <begin position="83"/>
        <end position="105"/>
    </location>
</feature>
<evidence type="ECO:0000256" key="2">
    <source>
        <dbReference type="ARBA" id="ARBA00006840"/>
    </source>
</evidence>
<keyword evidence="8" id="KW-1185">Reference proteome</keyword>
<evidence type="ECO:0000256" key="5">
    <source>
        <dbReference type="ARBA" id="ARBA00023136"/>
    </source>
</evidence>
<evidence type="ECO:0000256" key="4">
    <source>
        <dbReference type="ARBA" id="ARBA00022989"/>
    </source>
</evidence>
<keyword evidence="5 6" id="KW-0472">Membrane</keyword>
<dbReference type="EMBL" id="CAKXAJ010017978">
    <property type="protein sequence ID" value="CAH2217339.1"/>
    <property type="molecule type" value="Genomic_DNA"/>
</dbReference>
<dbReference type="InterPro" id="IPR008952">
    <property type="entry name" value="Tetraspanin_EC2_sf"/>
</dbReference>
<dbReference type="Gene3D" id="1.10.1450.10">
    <property type="entry name" value="Tetraspanin"/>
    <property type="match status" value="1"/>
</dbReference>
<keyword evidence="3 6" id="KW-0812">Transmembrane</keyword>
<evidence type="ECO:0000256" key="1">
    <source>
        <dbReference type="ARBA" id="ARBA00004141"/>
    </source>
</evidence>
<dbReference type="CDD" id="cd03127">
    <property type="entry name" value="tetraspanin_LEL"/>
    <property type="match status" value="1"/>
</dbReference>
<organism evidence="7 8">
    <name type="scientific">Pararge aegeria aegeria</name>
    <dbReference type="NCBI Taxonomy" id="348720"/>
    <lineage>
        <taxon>Eukaryota</taxon>
        <taxon>Metazoa</taxon>
        <taxon>Ecdysozoa</taxon>
        <taxon>Arthropoda</taxon>
        <taxon>Hexapoda</taxon>
        <taxon>Insecta</taxon>
        <taxon>Pterygota</taxon>
        <taxon>Neoptera</taxon>
        <taxon>Endopterygota</taxon>
        <taxon>Lepidoptera</taxon>
        <taxon>Glossata</taxon>
        <taxon>Ditrysia</taxon>
        <taxon>Papilionoidea</taxon>
        <taxon>Nymphalidae</taxon>
        <taxon>Satyrinae</taxon>
        <taxon>Satyrini</taxon>
        <taxon>Parargina</taxon>
        <taxon>Pararge</taxon>
    </lineage>
</organism>
<keyword evidence="4 6" id="KW-1133">Transmembrane helix</keyword>
<proteinExistence type="inferred from homology"/>
<sequence>MKTLKYLMMMITTKFMILSILMIVLGFSMYARYHTFSFFYNEVKSGEFLTPALFTFVLGIFLLIVTLFGFFGTLKESTCLVNLYALILTILLILKFVAVILALSLDTATIRAILHIPVTKYVSDSEIEMEIDQLQVSLNCCGSESYLDYVGMEFTSKHSTSVFLTIYGNSLVPVVVPASCCATEGVEYCATMRTTGCSSALISFFMRSSNVLGVLGIAVTMMKLLGIIFAVLLARCIRKAKSERGLISWRINELAIAARENEARNQSGN</sequence>
<dbReference type="InterPro" id="IPR018499">
    <property type="entry name" value="Tetraspanin/Peripherin"/>
</dbReference>
<feature type="transmembrane region" description="Helical" evidence="6">
    <location>
        <begin position="51"/>
        <end position="71"/>
    </location>
</feature>
<gene>
    <name evidence="7" type="primary">jg5649</name>
    <name evidence="7" type="ORF">PAEG_LOCUS5253</name>
</gene>
<comment type="similarity">
    <text evidence="2 6">Belongs to the tetraspanin (TM4SF) family.</text>
</comment>
<dbReference type="InterPro" id="IPR000301">
    <property type="entry name" value="Tetraspanin_animals"/>
</dbReference>